<feature type="domain" description="Myb-like" evidence="7">
    <location>
        <begin position="76"/>
        <end position="127"/>
    </location>
</feature>
<dbReference type="GO" id="GO:0000978">
    <property type="term" value="F:RNA polymerase II cis-regulatory region sequence-specific DNA binding"/>
    <property type="evidence" value="ECO:0007669"/>
    <property type="project" value="TreeGrafter"/>
</dbReference>
<feature type="domain" description="HTH myb-type" evidence="8">
    <location>
        <begin position="132"/>
        <end position="182"/>
    </location>
</feature>
<dbReference type="GO" id="GO:0005634">
    <property type="term" value="C:nucleus"/>
    <property type="evidence" value="ECO:0007669"/>
    <property type="project" value="UniProtKB-SubCell"/>
</dbReference>
<keyword evidence="3" id="KW-0804">Transcription</keyword>
<sequence>MNPVRDLASGFSTSTNNYQFHDHHRGKFIQTHNNKFNQNDGPSQQNNLAFPNPSLKRIDEDEVGKDGPSLSAKSTKRSVVKGQWTAEEDNMLVRLVGKHGLKRWSIIASIIGGRIGKQCRERWHNQLKPCIKKDAWSEEEDVILIQAHKKMGNKWAKIAELLPGRTENNIKNHWNAAKRRQPISTRRNYRSAEPSASAAGLKEYIHAVTSPSSPSLTETIQIPAPSNWVTNSNFVIGSSSEAATGPPATGAMYDLHEASEQPFHFDADSDWGFEGGGFGSDVEIPELSFSDFSNTNLFGMSIDSYNGEVDGPAMGMAGNGGED</sequence>
<dbReference type="PROSITE" id="PS51294">
    <property type="entry name" value="HTH_MYB"/>
    <property type="match status" value="2"/>
</dbReference>
<feature type="compositionally biased region" description="Polar residues" evidence="6">
    <location>
        <begin position="32"/>
        <end position="49"/>
    </location>
</feature>
<organism evidence="9 10">
    <name type="scientific">Linum trigynum</name>
    <dbReference type="NCBI Taxonomy" id="586398"/>
    <lineage>
        <taxon>Eukaryota</taxon>
        <taxon>Viridiplantae</taxon>
        <taxon>Streptophyta</taxon>
        <taxon>Embryophyta</taxon>
        <taxon>Tracheophyta</taxon>
        <taxon>Spermatophyta</taxon>
        <taxon>Magnoliopsida</taxon>
        <taxon>eudicotyledons</taxon>
        <taxon>Gunneridae</taxon>
        <taxon>Pentapetalae</taxon>
        <taxon>rosids</taxon>
        <taxon>fabids</taxon>
        <taxon>Malpighiales</taxon>
        <taxon>Linaceae</taxon>
        <taxon>Linum</taxon>
    </lineage>
</organism>
<evidence type="ECO:0000259" key="8">
    <source>
        <dbReference type="PROSITE" id="PS51294"/>
    </source>
</evidence>
<dbReference type="PANTHER" id="PTHR45614:SF285">
    <property type="entry name" value="TRANSCRIPTION FACTOR MYB98"/>
    <property type="match status" value="1"/>
</dbReference>
<dbReference type="AlphaFoldDB" id="A0AAV2CPV6"/>
<keyword evidence="4" id="KW-0238">DNA-binding</keyword>
<evidence type="ECO:0000256" key="6">
    <source>
        <dbReference type="SAM" id="MobiDB-lite"/>
    </source>
</evidence>
<name>A0AAV2CPV6_9ROSI</name>
<evidence type="ECO:0000256" key="5">
    <source>
        <dbReference type="ARBA" id="ARBA00023242"/>
    </source>
</evidence>
<keyword evidence="2" id="KW-0677">Repeat</keyword>
<evidence type="ECO:0000259" key="7">
    <source>
        <dbReference type="PROSITE" id="PS50090"/>
    </source>
</evidence>
<evidence type="ECO:0000313" key="9">
    <source>
        <dbReference type="EMBL" id="CAL1358086.1"/>
    </source>
</evidence>
<dbReference type="Proteomes" id="UP001497516">
    <property type="component" value="Chromosome 1"/>
</dbReference>
<gene>
    <name evidence="9" type="ORF">LTRI10_LOCUS5670</name>
</gene>
<feature type="region of interest" description="Disordered" evidence="6">
    <location>
        <begin position="32"/>
        <end position="52"/>
    </location>
</feature>
<feature type="domain" description="Myb-like" evidence="7">
    <location>
        <begin position="128"/>
        <end position="178"/>
    </location>
</feature>
<accession>A0AAV2CPV6</accession>
<dbReference type="InterPro" id="IPR050560">
    <property type="entry name" value="MYB_TF"/>
</dbReference>
<evidence type="ECO:0000256" key="4">
    <source>
        <dbReference type="ARBA" id="ARBA00023125"/>
    </source>
</evidence>
<protein>
    <submittedName>
        <fullName evidence="9">Uncharacterized protein</fullName>
    </submittedName>
</protein>
<keyword evidence="10" id="KW-1185">Reference proteome</keyword>
<dbReference type="CDD" id="cd00167">
    <property type="entry name" value="SANT"/>
    <property type="match status" value="2"/>
</dbReference>
<reference evidence="9 10" key="1">
    <citation type="submission" date="2024-04" db="EMBL/GenBank/DDBJ databases">
        <authorList>
            <person name="Fracassetti M."/>
        </authorList>
    </citation>
    <scope>NUCLEOTIDE SEQUENCE [LARGE SCALE GENOMIC DNA]</scope>
</reference>
<evidence type="ECO:0000313" key="10">
    <source>
        <dbReference type="Proteomes" id="UP001497516"/>
    </source>
</evidence>
<keyword evidence="3" id="KW-0805">Transcription regulation</keyword>
<evidence type="ECO:0000256" key="3">
    <source>
        <dbReference type="ARBA" id="ARBA00023015"/>
    </source>
</evidence>
<dbReference type="FunFam" id="1.10.10.60:FF:000010">
    <property type="entry name" value="Transcriptional activator Myb isoform A"/>
    <property type="match status" value="1"/>
</dbReference>
<dbReference type="SMART" id="SM00717">
    <property type="entry name" value="SANT"/>
    <property type="match status" value="2"/>
</dbReference>
<feature type="domain" description="HTH myb-type" evidence="8">
    <location>
        <begin position="76"/>
        <end position="131"/>
    </location>
</feature>
<dbReference type="PROSITE" id="PS50090">
    <property type="entry name" value="MYB_LIKE"/>
    <property type="match status" value="2"/>
</dbReference>
<proteinExistence type="predicted"/>
<dbReference type="SUPFAM" id="SSF46689">
    <property type="entry name" value="Homeodomain-like"/>
    <property type="match status" value="1"/>
</dbReference>
<dbReference type="Gene3D" id="1.10.10.60">
    <property type="entry name" value="Homeodomain-like"/>
    <property type="match status" value="2"/>
</dbReference>
<dbReference type="EMBL" id="OZ034813">
    <property type="protein sequence ID" value="CAL1358086.1"/>
    <property type="molecule type" value="Genomic_DNA"/>
</dbReference>
<dbReference type="PANTHER" id="PTHR45614">
    <property type="entry name" value="MYB PROTEIN-RELATED"/>
    <property type="match status" value="1"/>
</dbReference>
<dbReference type="InterPro" id="IPR001005">
    <property type="entry name" value="SANT/Myb"/>
</dbReference>
<dbReference type="InterPro" id="IPR009057">
    <property type="entry name" value="Homeodomain-like_sf"/>
</dbReference>
<keyword evidence="5" id="KW-0539">Nucleus</keyword>
<dbReference type="Pfam" id="PF00249">
    <property type="entry name" value="Myb_DNA-binding"/>
    <property type="match status" value="2"/>
</dbReference>
<comment type="subcellular location">
    <subcellularLocation>
        <location evidence="1">Nucleus</location>
    </subcellularLocation>
</comment>
<evidence type="ECO:0000256" key="2">
    <source>
        <dbReference type="ARBA" id="ARBA00022737"/>
    </source>
</evidence>
<dbReference type="InterPro" id="IPR017930">
    <property type="entry name" value="Myb_dom"/>
</dbReference>
<evidence type="ECO:0000256" key="1">
    <source>
        <dbReference type="ARBA" id="ARBA00004123"/>
    </source>
</evidence>
<dbReference type="GO" id="GO:0000981">
    <property type="term" value="F:DNA-binding transcription factor activity, RNA polymerase II-specific"/>
    <property type="evidence" value="ECO:0007669"/>
    <property type="project" value="TreeGrafter"/>
</dbReference>